<accession>A0A819XF92</accession>
<comment type="caution">
    <text evidence="2">The sequence shown here is derived from an EMBL/GenBank/DDBJ whole genome shotgun (WGS) entry which is preliminary data.</text>
</comment>
<organism evidence="2 3">
    <name type="scientific">Adineta steineri</name>
    <dbReference type="NCBI Taxonomy" id="433720"/>
    <lineage>
        <taxon>Eukaryota</taxon>
        <taxon>Metazoa</taxon>
        <taxon>Spiralia</taxon>
        <taxon>Gnathifera</taxon>
        <taxon>Rotifera</taxon>
        <taxon>Eurotatoria</taxon>
        <taxon>Bdelloidea</taxon>
        <taxon>Adinetida</taxon>
        <taxon>Adinetidae</taxon>
        <taxon>Adineta</taxon>
    </lineage>
</organism>
<gene>
    <name evidence="2" type="ORF">KXQ929_LOCUS36666</name>
</gene>
<dbReference type="AlphaFoldDB" id="A0A819XF92"/>
<evidence type="ECO:0000313" key="2">
    <source>
        <dbReference type="EMBL" id="CAF4140258.1"/>
    </source>
</evidence>
<name>A0A819XF92_9BILA</name>
<protein>
    <submittedName>
        <fullName evidence="2">Uncharacterized protein</fullName>
    </submittedName>
</protein>
<dbReference type="EMBL" id="CAJOBB010005780">
    <property type="protein sequence ID" value="CAF4140258.1"/>
    <property type="molecule type" value="Genomic_DNA"/>
</dbReference>
<sequence>MDESPVALFIDHSKRSINDIGTPNDIEGNLADKRKPSENSPFSVGAPPENGKKSALVSVPECLTWNDPAAQAPYTDTYVSTVQSSSHLSLTCSAGDTLTIASHMTTDLIKNKKSVRYCHIIVPRQIILFHFNSLFKKITNSNIFCSFCNGQISKKCVTAELIGKDDHKEVSILFVEHLYT</sequence>
<evidence type="ECO:0000313" key="3">
    <source>
        <dbReference type="Proteomes" id="UP000663868"/>
    </source>
</evidence>
<reference evidence="2" key="1">
    <citation type="submission" date="2021-02" db="EMBL/GenBank/DDBJ databases">
        <authorList>
            <person name="Nowell W R."/>
        </authorList>
    </citation>
    <scope>NUCLEOTIDE SEQUENCE</scope>
</reference>
<dbReference type="Proteomes" id="UP000663868">
    <property type="component" value="Unassembled WGS sequence"/>
</dbReference>
<evidence type="ECO:0000256" key="1">
    <source>
        <dbReference type="SAM" id="MobiDB-lite"/>
    </source>
</evidence>
<feature type="region of interest" description="Disordered" evidence="1">
    <location>
        <begin position="16"/>
        <end position="51"/>
    </location>
</feature>
<proteinExistence type="predicted"/>